<feature type="compositionally biased region" description="Basic and acidic residues" evidence="1">
    <location>
        <begin position="837"/>
        <end position="859"/>
    </location>
</feature>
<dbReference type="GO" id="GO:0003714">
    <property type="term" value="F:transcription corepressor activity"/>
    <property type="evidence" value="ECO:0007669"/>
    <property type="project" value="TreeGrafter"/>
</dbReference>
<organism evidence="2 3">
    <name type="scientific">Crassostrea virginica</name>
    <name type="common">Eastern oyster</name>
    <dbReference type="NCBI Taxonomy" id="6565"/>
    <lineage>
        <taxon>Eukaryota</taxon>
        <taxon>Metazoa</taxon>
        <taxon>Spiralia</taxon>
        <taxon>Lophotrochozoa</taxon>
        <taxon>Mollusca</taxon>
        <taxon>Bivalvia</taxon>
        <taxon>Autobranchia</taxon>
        <taxon>Pteriomorphia</taxon>
        <taxon>Ostreida</taxon>
        <taxon>Ostreoidea</taxon>
        <taxon>Ostreidae</taxon>
        <taxon>Crassostrea</taxon>
    </lineage>
</organism>
<feature type="compositionally biased region" description="Basic and acidic residues" evidence="1">
    <location>
        <begin position="188"/>
        <end position="207"/>
    </location>
</feature>
<dbReference type="OrthoDB" id="1938039at2759"/>
<dbReference type="InterPro" id="IPR039674">
    <property type="entry name" value="FLASH"/>
</dbReference>
<feature type="region of interest" description="Disordered" evidence="1">
    <location>
        <begin position="660"/>
        <end position="703"/>
    </location>
</feature>
<name>A0A8B8AJI6_CRAVI</name>
<dbReference type="GO" id="GO:0036337">
    <property type="term" value="P:Fas signaling pathway"/>
    <property type="evidence" value="ECO:0007669"/>
    <property type="project" value="TreeGrafter"/>
</dbReference>
<dbReference type="GeneID" id="111103014"/>
<feature type="compositionally biased region" description="Polar residues" evidence="1">
    <location>
        <begin position="670"/>
        <end position="680"/>
    </location>
</feature>
<feature type="compositionally biased region" description="Basic and acidic residues" evidence="1">
    <location>
        <begin position="1363"/>
        <end position="1414"/>
    </location>
</feature>
<dbReference type="RefSeq" id="XP_022291702.1">
    <property type="nucleotide sequence ID" value="XM_022435994.1"/>
</dbReference>
<evidence type="ECO:0000256" key="1">
    <source>
        <dbReference type="SAM" id="MobiDB-lite"/>
    </source>
</evidence>
<feature type="region of interest" description="Disordered" evidence="1">
    <location>
        <begin position="826"/>
        <end position="990"/>
    </location>
</feature>
<feature type="compositionally biased region" description="Basic residues" evidence="1">
    <location>
        <begin position="130"/>
        <end position="141"/>
    </location>
</feature>
<evidence type="ECO:0000313" key="3">
    <source>
        <dbReference type="RefSeq" id="XP_022291702.1"/>
    </source>
</evidence>
<feature type="compositionally biased region" description="Basic and acidic residues" evidence="1">
    <location>
        <begin position="1338"/>
        <end position="1349"/>
    </location>
</feature>
<feature type="compositionally biased region" description="Polar residues" evidence="1">
    <location>
        <begin position="1083"/>
        <end position="1095"/>
    </location>
</feature>
<sequence length="1526" mass="171664">MDVENSVDIYADLLEENSPANVVQTNKEKTPPVLDNFDETSRLTAFDLYDDLITHEGLQHEALVKELNEKYKAALDTIQDLEKELKAAKKLETYYSEKCLSLEKNISLLYVTAKAELQRKESQIEELRQKSHRRKPSCRKPHPADALAEEDSHVRSNGHNDSVNARPNKGKFRNSEPTKSPRKRKFRGSGDDLRDDSKKRSRKEDSNYKGAEPSSFQGVVFHSEKSRDGLISARKLVEKSIKDLRNRRSSEFKHSSKDPSQSVIETCLPGEGMENLTSEPHHQSSILKTCREPREPGDVHVTEGSLPSKESDFSVKCLMKSRKEERKTSQETTEISNVKTSSREKSHSSSKAELKPDKKCSPSEPLKEKDSRGKKYDRHSERKRSDKTHSHSTEKSDCRREERYTNQSTKSKEFSEASSEVRKNSRQKDKTEIKDLRSKLQRKEKQVSDENSKEINKDSKRYRYESHEPNQKCKRIPLSPKPDKSQLSSKQDEMSVEKVMSKINMELLPETFVDVPNVLPGQKMISNDCGNAELCSPAVKSEKKSLTPKSINKPVEKRNVARMSGVEEALVRVTEDKISKYHVASNNEIKAFATETDLPMRNESLNGEGNNPTLDGCLKEGKTKTVKKVDENPNSPQSFPCGDDPSDVFIEELMLMDKLSEDQKQDDCGQVQSNVDSSTPRNKEEKEDTSACDSIGVPEPLEGSLSCFDVKLHVSEKEIKDLLGNEESLSDSISSLNPNQQKSFSAGKRKEVSCGRKTKSSGSVEKKPKKKTIPTRENRSKDSQAAPFKTILKLPLGLKNVFSESLFDHAKPIPVKEKVYTSSKGTKIVLKSQSLTTKEKEPIPKNSMSKKEYDADREFLNQLKTKYSKEHSSKLSAFKKTSGSGSTTESKSSDVIRTPDINMEQNAEKQNDQNNSSRKQTLNGVQSETTPIINVKSKSSEKSKTQTPCSEEKESLKKEKTQVTHNDYETSVKKSSEIGQPPEKTVEPPIEQCGASTSMQKDIPKALITSHLSSTGGEVLSTVNTGSTETTSGDPPSAAVTLAVSESPERENVSANLETLTTTEPMELGALADPMESPATLHEISTSESSSGKDLQSSEELKESIFPMFQSPPNSLVSIDFIRSSILKKIEDRKTECEENSLNSFTKNVSKQENSESVEKQDQTIEESIKCLLDTKTELSITQNQEQAALPVSNFKTLGDLKQNKCRDQQNQKEKAAPVSSCKTAGDYKQNVCRDLLTETESITEFFDEESQLDLNAAVSLRARDGIGVRRQSFEGGNESMETDEEVVTPSVADMESGCVDVPETGIEKGSSFPENEVEEGEVHSSSSEGEDEEEDIGDKRRDWARETSTRTYHSSRQRSKSGSKEKDRREEGSSKRTRVSESEKGVRTPPRRLNERKLDSKEVRRDRDIRLNEKTPTSNRRSSRERRNEDRSFNSKTSVTPKYSRDGADFERHPRNRPGSFEVKSDRVPDRGTERADRRARSRLESSDTKIDRYVPYRTHSSSSETANRDPGRSSRDSYKPSYRR</sequence>
<feature type="region of interest" description="Disordered" evidence="1">
    <location>
        <begin position="1273"/>
        <end position="1526"/>
    </location>
</feature>
<gene>
    <name evidence="3" type="primary">LOC111103014</name>
</gene>
<feature type="compositionally biased region" description="Polar residues" evidence="1">
    <location>
        <begin position="155"/>
        <end position="165"/>
    </location>
</feature>
<feature type="compositionally biased region" description="Polar residues" evidence="1">
    <location>
        <begin position="912"/>
        <end position="932"/>
    </location>
</feature>
<feature type="compositionally biased region" description="Basic and acidic residues" evidence="1">
    <location>
        <begin position="1444"/>
        <end position="1454"/>
    </location>
</feature>
<feature type="region of interest" description="Disordered" evidence="1">
    <location>
        <begin position="246"/>
        <end position="265"/>
    </location>
</feature>
<dbReference type="KEGG" id="cvn:111103014"/>
<keyword evidence="2" id="KW-1185">Reference proteome</keyword>
<feature type="compositionally biased region" description="Low complexity" evidence="1">
    <location>
        <begin position="879"/>
        <end position="890"/>
    </location>
</feature>
<dbReference type="GO" id="GO:0008625">
    <property type="term" value="P:extrinsic apoptotic signaling pathway via death domain receptors"/>
    <property type="evidence" value="ECO:0007669"/>
    <property type="project" value="TreeGrafter"/>
</dbReference>
<feature type="compositionally biased region" description="Basic and acidic residues" evidence="1">
    <location>
        <begin position="1464"/>
        <end position="1496"/>
    </location>
</feature>
<feature type="compositionally biased region" description="Basic and acidic residues" evidence="1">
    <location>
        <begin position="938"/>
        <end position="976"/>
    </location>
</feature>
<feature type="compositionally biased region" description="Basic and acidic residues" evidence="1">
    <location>
        <begin position="289"/>
        <end position="301"/>
    </location>
</feature>
<feature type="compositionally biased region" description="Basic and acidic residues" evidence="1">
    <location>
        <begin position="1508"/>
        <end position="1520"/>
    </location>
</feature>
<dbReference type="GO" id="GO:0016605">
    <property type="term" value="C:PML body"/>
    <property type="evidence" value="ECO:0007669"/>
    <property type="project" value="TreeGrafter"/>
</dbReference>
<feature type="compositionally biased region" description="Polar residues" evidence="1">
    <location>
        <begin position="1015"/>
        <end position="1034"/>
    </location>
</feature>
<feature type="region of interest" description="Disordered" evidence="1">
    <location>
        <begin position="271"/>
        <end position="495"/>
    </location>
</feature>
<dbReference type="PANTHER" id="PTHR15489:SF2">
    <property type="entry name" value="CASP8-ASSOCIATED PROTEIN 2"/>
    <property type="match status" value="1"/>
</dbReference>
<dbReference type="Proteomes" id="UP000694844">
    <property type="component" value="Chromosome 7"/>
</dbReference>
<reference evidence="3" key="1">
    <citation type="submission" date="2025-08" db="UniProtKB">
        <authorList>
            <consortium name="RefSeq"/>
        </authorList>
    </citation>
    <scope>IDENTIFICATION</scope>
    <source>
        <tissue evidence="3">Whole sample</tissue>
    </source>
</reference>
<feature type="compositionally biased region" description="Basic and acidic residues" evidence="1">
    <location>
        <begin position="341"/>
        <end position="471"/>
    </location>
</feature>
<feature type="compositionally biased region" description="Polar residues" evidence="1">
    <location>
        <begin position="730"/>
        <end position="744"/>
    </location>
</feature>
<protein>
    <submittedName>
        <fullName evidence="3">Uncharacterized protein LOC111103014</fullName>
    </submittedName>
</protein>
<dbReference type="GO" id="GO:0005739">
    <property type="term" value="C:mitochondrion"/>
    <property type="evidence" value="ECO:0007669"/>
    <property type="project" value="TreeGrafter"/>
</dbReference>
<feature type="compositionally biased region" description="Basic and acidic residues" evidence="1">
    <location>
        <begin position="246"/>
        <end position="257"/>
    </location>
</feature>
<accession>A0A8B8AJI6</accession>
<feature type="region of interest" description="Disordered" evidence="1">
    <location>
        <begin position="1015"/>
        <end position="1099"/>
    </location>
</feature>
<evidence type="ECO:0000313" key="2">
    <source>
        <dbReference type="Proteomes" id="UP000694844"/>
    </source>
</evidence>
<feature type="compositionally biased region" description="Polar residues" evidence="1">
    <location>
        <begin position="826"/>
        <end position="836"/>
    </location>
</feature>
<feature type="region of interest" description="Disordered" evidence="1">
    <location>
        <begin position="728"/>
        <end position="786"/>
    </location>
</feature>
<proteinExistence type="predicted"/>
<feature type="region of interest" description="Disordered" evidence="1">
    <location>
        <begin position="124"/>
        <end position="227"/>
    </location>
</feature>
<feature type="compositionally biased region" description="Polar residues" evidence="1">
    <location>
        <begin position="275"/>
        <end position="287"/>
    </location>
</feature>
<dbReference type="PANTHER" id="PTHR15489">
    <property type="entry name" value="CASPASE 8 ASSOCIATED PROTEIN 2"/>
    <property type="match status" value="1"/>
</dbReference>